<comment type="caution">
    <text evidence="3">The sequence shown here is derived from an EMBL/GenBank/DDBJ whole genome shotgun (WGS) entry which is preliminary data.</text>
</comment>
<dbReference type="RefSeq" id="WP_114546038.1">
    <property type="nucleotide sequence ID" value="NZ_PPTT01000010.1"/>
</dbReference>
<feature type="transmembrane region" description="Helical" evidence="1">
    <location>
        <begin position="115"/>
        <end position="145"/>
    </location>
</feature>
<protein>
    <recommendedName>
        <fullName evidence="6">DUF4064 domain-containing protein</fullName>
    </recommendedName>
</protein>
<evidence type="ECO:0008006" key="6">
    <source>
        <dbReference type="Google" id="ProtNLM"/>
    </source>
</evidence>
<evidence type="ECO:0000313" key="4">
    <source>
        <dbReference type="Proteomes" id="UP000253817"/>
    </source>
</evidence>
<evidence type="ECO:0000256" key="1">
    <source>
        <dbReference type="SAM" id="Phobius"/>
    </source>
</evidence>
<feature type="transmembrane region" description="Helical" evidence="1">
    <location>
        <begin position="12"/>
        <end position="34"/>
    </location>
</feature>
<keyword evidence="4" id="KW-1185">Reference proteome</keyword>
<dbReference type="PROSITE" id="PS51257">
    <property type="entry name" value="PROKAR_LIPOPROTEIN"/>
    <property type="match status" value="1"/>
</dbReference>
<accession>A0A3N0J1D2</accession>
<reference evidence="2 4" key="1">
    <citation type="journal article" date="2018" name="Elife">
        <title>Discovery and characterization of a prevalent human gut bacterial enzyme sufficient for the inactivation of a family of plant toxins.</title>
        <authorList>
            <person name="Koppel N."/>
            <person name="Bisanz J.E."/>
            <person name="Pandelia M.E."/>
            <person name="Turnbaugh P.J."/>
            <person name="Balskus E.P."/>
        </authorList>
    </citation>
    <scope>NUCLEOTIDE SEQUENCE [LARGE SCALE GENOMIC DNA]</scope>
    <source>
        <strain evidence="2 4">DSM 16107</strain>
    </source>
</reference>
<dbReference type="OrthoDB" id="3177904at2"/>
<dbReference type="EMBL" id="QICC01000004">
    <property type="protein sequence ID" value="RNM43049.1"/>
    <property type="molecule type" value="Genomic_DNA"/>
</dbReference>
<reference evidence="5" key="2">
    <citation type="submission" date="2018-05" db="EMBL/GenBank/DDBJ databases">
        <title>Genome Sequencing of selected type strains of the family Eggerthellaceae.</title>
        <authorList>
            <person name="Danylec N."/>
            <person name="Stoll D.A."/>
            <person name="Doetsch A."/>
            <person name="Huch M."/>
        </authorList>
    </citation>
    <scope>NUCLEOTIDE SEQUENCE [LARGE SCALE GENOMIC DNA]</scope>
    <source>
        <strain evidence="5">DSM 16107</strain>
    </source>
</reference>
<dbReference type="AlphaFoldDB" id="A0A3N0J1D2"/>
<evidence type="ECO:0000313" key="2">
    <source>
        <dbReference type="EMBL" id="RDB69285.1"/>
    </source>
</evidence>
<organism evidence="3 5">
    <name type="scientific">Eggerthella sinensis</name>
    <dbReference type="NCBI Taxonomy" id="242230"/>
    <lineage>
        <taxon>Bacteria</taxon>
        <taxon>Bacillati</taxon>
        <taxon>Actinomycetota</taxon>
        <taxon>Coriobacteriia</taxon>
        <taxon>Eggerthellales</taxon>
        <taxon>Eggerthellaceae</taxon>
        <taxon>Eggerthella</taxon>
    </lineage>
</organism>
<evidence type="ECO:0000313" key="5">
    <source>
        <dbReference type="Proteomes" id="UP000270112"/>
    </source>
</evidence>
<feature type="transmembrane region" description="Helical" evidence="1">
    <location>
        <begin position="70"/>
        <end position="103"/>
    </location>
</feature>
<dbReference type="Proteomes" id="UP000270112">
    <property type="component" value="Unassembled WGS sequence"/>
</dbReference>
<dbReference type="EMBL" id="PPTT01000010">
    <property type="protein sequence ID" value="RDB69285.1"/>
    <property type="molecule type" value="Genomic_DNA"/>
</dbReference>
<reference evidence="3" key="3">
    <citation type="journal article" date="2019" name="Microbiol. Resour. Announc.">
        <title>Draft Genome Sequences of Type Strains of Gordonibacter faecihominis, Paraeggerthella hongkongensis, Parvibacter caecicola,Slackia equolifaciens, Slackia faecicanis, and Slackia isoflavoniconvertens.</title>
        <authorList>
            <person name="Danylec N."/>
            <person name="Stoll D.A."/>
            <person name="Dotsch A."/>
            <person name="Huch M."/>
        </authorList>
    </citation>
    <scope>NUCLEOTIDE SEQUENCE</scope>
    <source>
        <strain evidence="3">DSM 16107</strain>
    </source>
</reference>
<sequence>MLNPDERMVRGLSIAVIVLSAVALAGCLLLFFVLGVGGAMLADPNASFIVAHNDPEFMEALTYHGDTEAALVVTMLGLGLAALGVAWLAIGHIVVLVAGIIGLRSCTRPQTRTTAFGWSIAGAILSLLCGNLITMGLLIGSAVYLNKLRAPQQPMPPYQPPMPPAQPMQP</sequence>
<proteinExistence type="predicted"/>
<keyword evidence="1" id="KW-1133">Transmembrane helix</keyword>
<evidence type="ECO:0000313" key="3">
    <source>
        <dbReference type="EMBL" id="RNM43049.1"/>
    </source>
</evidence>
<dbReference type="Proteomes" id="UP000253817">
    <property type="component" value="Unassembled WGS sequence"/>
</dbReference>
<keyword evidence="1" id="KW-0472">Membrane</keyword>
<gene>
    <name evidence="2" type="ORF">C1876_07195</name>
    <name evidence="3" type="ORF">DMP09_02015</name>
</gene>
<name>A0A3N0J1D2_9ACTN</name>
<keyword evidence="1" id="KW-0812">Transmembrane</keyword>